<evidence type="ECO:0000256" key="1">
    <source>
        <dbReference type="SAM" id="MobiDB-lite"/>
    </source>
</evidence>
<evidence type="ECO:0000259" key="2">
    <source>
        <dbReference type="Pfam" id="PF11575"/>
    </source>
</evidence>
<dbReference type="EMBL" id="BPNL01000008">
    <property type="protein sequence ID" value="GJA53538.1"/>
    <property type="molecule type" value="Genomic_DNA"/>
</dbReference>
<feature type="region of interest" description="Disordered" evidence="1">
    <location>
        <begin position="1"/>
        <end position="37"/>
    </location>
</feature>
<dbReference type="NCBIfam" id="TIGR03950">
    <property type="entry name" value="sidero_Fe_reduc"/>
    <property type="match status" value="1"/>
</dbReference>
<dbReference type="Pfam" id="PF11575">
    <property type="entry name" value="FhuF_C"/>
    <property type="match status" value="1"/>
</dbReference>
<evidence type="ECO:0000313" key="4">
    <source>
        <dbReference type="Proteomes" id="UP000887009"/>
    </source>
</evidence>
<evidence type="ECO:0000313" key="3">
    <source>
        <dbReference type="EMBL" id="GJA53538.1"/>
    </source>
</evidence>
<protein>
    <submittedName>
        <fullName evidence="3">Siderophore ferric iron reductase</fullName>
    </submittedName>
</protein>
<dbReference type="AlphaFoldDB" id="A0AAI9KQ36"/>
<dbReference type="InterPro" id="IPR024726">
    <property type="entry name" value="FhuF_C"/>
</dbReference>
<comment type="caution">
    <text evidence="3">The sequence shown here is derived from an EMBL/GenBank/DDBJ whole genome shotgun (WGS) entry which is preliminary data.</text>
</comment>
<reference evidence="3" key="1">
    <citation type="submission" date="2021-07" db="EMBL/GenBank/DDBJ databases">
        <title>Draft genome sequence of carbapenem-resistant Aeromonas spp. in Japan.</title>
        <authorList>
            <person name="Maehana S."/>
            <person name="Suzuki M."/>
            <person name="Kitasato H."/>
        </authorList>
    </citation>
    <scope>NUCLEOTIDE SEQUENCE</scope>
    <source>
        <strain evidence="3">KAM348</strain>
    </source>
</reference>
<proteinExistence type="predicted"/>
<organism evidence="3 4">
    <name type="scientific">Aeromonas caviae</name>
    <name type="common">Aeromonas punctata</name>
    <dbReference type="NCBI Taxonomy" id="648"/>
    <lineage>
        <taxon>Bacteria</taxon>
        <taxon>Pseudomonadati</taxon>
        <taxon>Pseudomonadota</taxon>
        <taxon>Gammaproteobacteria</taxon>
        <taxon>Aeromonadales</taxon>
        <taxon>Aeromonadaceae</taxon>
        <taxon>Aeromonas</taxon>
    </lineage>
</organism>
<name>A0AAI9KQ36_AERCA</name>
<feature type="domain" description="Ferric siderophore reductase C-terminal" evidence="2">
    <location>
        <begin position="258"/>
        <end position="278"/>
    </location>
</feature>
<accession>A0AAI9KQ36</accession>
<dbReference type="InterPro" id="IPR023998">
    <property type="entry name" value="FCR-like"/>
</dbReference>
<dbReference type="Proteomes" id="UP000887009">
    <property type="component" value="Unassembled WGS sequence"/>
</dbReference>
<feature type="compositionally biased region" description="Basic and acidic residues" evidence="1">
    <location>
        <begin position="13"/>
        <end position="37"/>
    </location>
</feature>
<dbReference type="GO" id="GO:0051537">
    <property type="term" value="F:2 iron, 2 sulfur cluster binding"/>
    <property type="evidence" value="ECO:0007669"/>
    <property type="project" value="InterPro"/>
</dbReference>
<gene>
    <name evidence="3" type="ORF">KAM348_09610</name>
</gene>
<sequence>MRPGTRPGPFQRMGEERARGVPRSLGREHGLGREKADAERALVSDHQALFAAAASLIPSLKGNLVAAGDVRPPLTDAAGATSAEVAAALHAHWQQAHPEAGPAYWLTRSWGMLCWQSIYLAMVAVYRHQAVPALDRLGQGHEAGVVSGFTLPAEPMIRGEAGVLIKTAGERLQAHWQGLFTLLGTAQRLRPGFVRPLLADDLLAALVRVPDFFGEVSREEVRAHAPLWLESCGLPSAHLTGWREAGLPRDEAFPGYVRQRCCLHYKRRDGERCGNCPRRLGEARSDEC</sequence>